<dbReference type="SUPFAM" id="SSF81606">
    <property type="entry name" value="PP2C-like"/>
    <property type="match status" value="1"/>
</dbReference>
<dbReference type="GO" id="GO:0016301">
    <property type="term" value="F:kinase activity"/>
    <property type="evidence" value="ECO:0007669"/>
    <property type="project" value="UniProtKB-KW"/>
</dbReference>
<reference evidence="18" key="1">
    <citation type="submission" date="2016-02" db="EMBL/GenBank/DDBJ databases">
        <authorList>
            <person name="Wibberg D."/>
        </authorList>
    </citation>
    <scope>NUCLEOTIDE SEQUENCE [LARGE SCALE GENOMIC DNA]</scope>
</reference>
<keyword evidence="4" id="KW-0479">Metal-binding</keyword>
<comment type="function">
    <text evidence="13">Primarily acts as an independent SigF regulator that is sensitive to the osmosensory signal, mediating the cross talk of PknD with the SigF regulon. Possesses both phosphatase and kinase activities. The kinase domain functions as a classic anti-sigma factor-like kinase to phosphorylate the anti-anti-sigma factor domain at the canonical regulatory site, and the phosphatase domain antagonizes this activity.</text>
</comment>
<dbReference type="EMBL" id="FLUV01001431">
    <property type="protein sequence ID" value="SBW23003.1"/>
    <property type="molecule type" value="Genomic_DNA"/>
</dbReference>
<evidence type="ECO:0000256" key="11">
    <source>
        <dbReference type="ARBA" id="ARBA00023211"/>
    </source>
</evidence>
<dbReference type="PANTHER" id="PTHR43156">
    <property type="entry name" value="STAGE II SPORULATION PROTEIN E-RELATED"/>
    <property type="match status" value="1"/>
</dbReference>
<evidence type="ECO:0000313" key="18">
    <source>
        <dbReference type="Proteomes" id="UP000199013"/>
    </source>
</evidence>
<dbReference type="AlphaFoldDB" id="A0A1C3NZK9"/>
<evidence type="ECO:0000256" key="1">
    <source>
        <dbReference type="ARBA" id="ARBA00013081"/>
    </source>
</evidence>
<accession>A0A1C3NZK9</accession>
<keyword evidence="3" id="KW-0808">Transferase</keyword>
<dbReference type="InterPro" id="IPR003594">
    <property type="entry name" value="HATPase_dom"/>
</dbReference>
<evidence type="ECO:0000259" key="16">
    <source>
        <dbReference type="SMART" id="SM00331"/>
    </source>
</evidence>
<dbReference type="GO" id="GO:0046872">
    <property type="term" value="F:metal ion binding"/>
    <property type="evidence" value="ECO:0007669"/>
    <property type="project" value="UniProtKB-KW"/>
</dbReference>
<evidence type="ECO:0000256" key="15">
    <source>
        <dbReference type="ARBA" id="ARBA00081350"/>
    </source>
</evidence>
<evidence type="ECO:0000256" key="5">
    <source>
        <dbReference type="ARBA" id="ARBA00022741"/>
    </source>
</evidence>
<dbReference type="InterPro" id="IPR036890">
    <property type="entry name" value="HATPase_C_sf"/>
</dbReference>
<dbReference type="Pfam" id="PF13581">
    <property type="entry name" value="HATPase_c_2"/>
    <property type="match status" value="1"/>
</dbReference>
<name>A0A1C3NZK9_9ACTN</name>
<evidence type="ECO:0000256" key="3">
    <source>
        <dbReference type="ARBA" id="ARBA00022679"/>
    </source>
</evidence>
<dbReference type="GO" id="GO:0005524">
    <property type="term" value="F:ATP binding"/>
    <property type="evidence" value="ECO:0007669"/>
    <property type="project" value="UniProtKB-KW"/>
</dbReference>
<keyword evidence="7" id="KW-0378">Hydrolase</keyword>
<evidence type="ECO:0000256" key="13">
    <source>
        <dbReference type="ARBA" id="ARBA00056274"/>
    </source>
</evidence>
<dbReference type="SUPFAM" id="SSF55874">
    <property type="entry name" value="ATPase domain of HSP90 chaperone/DNA topoisomerase II/histidine kinase"/>
    <property type="match status" value="1"/>
</dbReference>
<dbReference type="InterPro" id="IPR036457">
    <property type="entry name" value="PPM-type-like_dom_sf"/>
</dbReference>
<dbReference type="FunFam" id="3.30.565.10:FF:000028">
    <property type="entry name" value="PAS sensor protein"/>
    <property type="match status" value="1"/>
</dbReference>
<evidence type="ECO:0000256" key="6">
    <source>
        <dbReference type="ARBA" id="ARBA00022777"/>
    </source>
</evidence>
<keyword evidence="10" id="KW-0904">Protein phosphatase</keyword>
<proteinExistence type="predicted"/>
<evidence type="ECO:0000256" key="10">
    <source>
        <dbReference type="ARBA" id="ARBA00022912"/>
    </source>
</evidence>
<keyword evidence="6" id="KW-0418">Kinase</keyword>
<dbReference type="SMART" id="SM00331">
    <property type="entry name" value="PP2C_SIG"/>
    <property type="match status" value="1"/>
</dbReference>
<evidence type="ECO:0000313" key="17">
    <source>
        <dbReference type="EMBL" id="SBW23003.1"/>
    </source>
</evidence>
<dbReference type="PANTHER" id="PTHR43156:SF2">
    <property type="entry name" value="STAGE II SPORULATION PROTEIN E"/>
    <property type="match status" value="1"/>
</dbReference>
<dbReference type="CDD" id="cd16936">
    <property type="entry name" value="HATPase_RsbW-like"/>
    <property type="match status" value="1"/>
</dbReference>
<comment type="catalytic activity">
    <reaction evidence="12">
        <text>O-phospho-L-seryl-[protein] + H2O = L-seryl-[protein] + phosphate</text>
        <dbReference type="Rhea" id="RHEA:20629"/>
        <dbReference type="Rhea" id="RHEA-COMP:9863"/>
        <dbReference type="Rhea" id="RHEA-COMP:11604"/>
        <dbReference type="ChEBI" id="CHEBI:15377"/>
        <dbReference type="ChEBI" id="CHEBI:29999"/>
        <dbReference type="ChEBI" id="CHEBI:43474"/>
        <dbReference type="ChEBI" id="CHEBI:83421"/>
        <dbReference type="EC" id="3.1.3.16"/>
    </reaction>
</comment>
<evidence type="ECO:0000256" key="7">
    <source>
        <dbReference type="ARBA" id="ARBA00022801"/>
    </source>
</evidence>
<gene>
    <name evidence="17" type="ORF">FDG2_3421</name>
</gene>
<dbReference type="SUPFAM" id="SSF55781">
    <property type="entry name" value="GAF domain-like"/>
    <property type="match status" value="1"/>
</dbReference>
<dbReference type="Gene3D" id="3.60.40.10">
    <property type="entry name" value="PPM-type phosphatase domain"/>
    <property type="match status" value="1"/>
</dbReference>
<evidence type="ECO:0000256" key="8">
    <source>
        <dbReference type="ARBA" id="ARBA00022840"/>
    </source>
</evidence>
<dbReference type="FunFam" id="3.60.40.10:FF:000005">
    <property type="entry name" value="Serine/threonine protein phosphatase"/>
    <property type="match status" value="1"/>
</dbReference>
<dbReference type="Proteomes" id="UP000199013">
    <property type="component" value="Unassembled WGS sequence"/>
</dbReference>
<organism evidence="17 18">
    <name type="scientific">Candidatus Protofrankia californiensis</name>
    <dbReference type="NCBI Taxonomy" id="1839754"/>
    <lineage>
        <taxon>Bacteria</taxon>
        <taxon>Bacillati</taxon>
        <taxon>Actinomycetota</taxon>
        <taxon>Actinomycetes</taxon>
        <taxon>Frankiales</taxon>
        <taxon>Frankiaceae</taxon>
        <taxon>Protofrankia</taxon>
    </lineage>
</organism>
<evidence type="ECO:0000256" key="2">
    <source>
        <dbReference type="ARBA" id="ARBA00022553"/>
    </source>
</evidence>
<dbReference type="EC" id="3.1.3.16" evidence="1"/>
<dbReference type="GO" id="GO:0004722">
    <property type="term" value="F:protein serine/threonine phosphatase activity"/>
    <property type="evidence" value="ECO:0007669"/>
    <property type="project" value="UniProtKB-EC"/>
</dbReference>
<dbReference type="InterPro" id="IPR052016">
    <property type="entry name" value="Bact_Sigma-Reg"/>
</dbReference>
<keyword evidence="9" id="KW-0460">Magnesium</keyword>
<sequence>MTEQQRSLHNLYLLYEAARRIGRSLDVDRTAQDLADVLVPALGDIATVDIDDAVRAGDEPSKILGGGQVPLRRVAAVRNSGCWSPGFILAGMLTPPLSDRPEIKNLQHGKVLMAFARAEAIPAAGDFADMMVPLDAHSGMSAPLYVRGLLFGIVTVWRTGSTPVFDRDDRKLLREIVSRAELSVDNARRYTRERHAAVALQQGLLPRASTDTTAAETAGVYLPADRGCEVGGDWYDVIPLSSLRVAFVVGDVIGHGLSASATMGRLRTAVQALADLDPDPGALLTHLDDLVQRLADEADLSRRDVVGATCVYAVYDPVAGRCTIVSAGHPPPAVVTPEGTVDFVDVSPGPPLGVGGMPFEVTEIDLKPGSMLVLYTDGLLNRHNRDVTRGMEWLHDRLEALCDADRPLDDIGRALLGDTSSTPPADDVVVLLARTRTVAAEAVVDWEFPADPSVVAEVRRLTTRQLAAWNLDDLVFTTELVVSELATNAIRYAQGPIRVRLIRDDLLVCEVADASNTQPRLCYAHATDEGGRGLFLVAQMTRRWGSRYGRLGKTIWTEQPTHTVYR</sequence>
<dbReference type="Pfam" id="PF07228">
    <property type="entry name" value="SpoIIE"/>
    <property type="match status" value="1"/>
</dbReference>
<dbReference type="Gene3D" id="3.30.450.40">
    <property type="match status" value="1"/>
</dbReference>
<evidence type="ECO:0000256" key="4">
    <source>
        <dbReference type="ARBA" id="ARBA00022723"/>
    </source>
</evidence>
<dbReference type="InterPro" id="IPR001932">
    <property type="entry name" value="PPM-type_phosphatase-like_dom"/>
</dbReference>
<dbReference type="Gene3D" id="3.30.565.10">
    <property type="entry name" value="Histidine kinase-like ATPase, C-terminal domain"/>
    <property type="match status" value="1"/>
</dbReference>
<dbReference type="InterPro" id="IPR029016">
    <property type="entry name" value="GAF-like_dom_sf"/>
</dbReference>
<evidence type="ECO:0000256" key="9">
    <source>
        <dbReference type="ARBA" id="ARBA00022842"/>
    </source>
</evidence>
<feature type="domain" description="PPM-type phosphatase" evidence="16">
    <location>
        <begin position="215"/>
        <end position="435"/>
    </location>
</feature>
<keyword evidence="11" id="KW-0464">Manganese</keyword>
<keyword evidence="2" id="KW-0597">Phosphoprotein</keyword>
<evidence type="ECO:0000256" key="12">
    <source>
        <dbReference type="ARBA" id="ARBA00047761"/>
    </source>
</evidence>
<protein>
    <recommendedName>
        <fullName evidence="1">protein-serine/threonine phosphatase</fullName>
        <ecNumber evidence="1">3.1.3.16</ecNumber>
    </recommendedName>
    <alternativeName>
        <fullName evidence="15">Protein-serine/threonine phosphatase</fullName>
    </alternativeName>
    <alternativeName>
        <fullName evidence="14">Serine/threonine-protein kinase</fullName>
    </alternativeName>
</protein>
<evidence type="ECO:0000256" key="14">
    <source>
        <dbReference type="ARBA" id="ARBA00075117"/>
    </source>
</evidence>
<keyword evidence="5" id="KW-0547">Nucleotide-binding</keyword>
<keyword evidence="8" id="KW-0067">ATP-binding</keyword>
<keyword evidence="18" id="KW-1185">Reference proteome</keyword>